<feature type="region of interest" description="Disordered" evidence="1">
    <location>
        <begin position="41"/>
        <end position="68"/>
    </location>
</feature>
<comment type="caution">
    <text evidence="3">The sequence shown here is derived from an EMBL/GenBank/DDBJ whole genome shotgun (WGS) entry which is preliminary data.</text>
</comment>
<dbReference type="InterPro" id="IPR014914">
    <property type="entry name" value="RES_dom"/>
</dbReference>
<evidence type="ECO:0000259" key="2">
    <source>
        <dbReference type="SMART" id="SM00953"/>
    </source>
</evidence>
<dbReference type="RefSeq" id="WP_086788765.1">
    <property type="nucleotide sequence ID" value="NZ_JAGIOO010000001.1"/>
</dbReference>
<evidence type="ECO:0000313" key="4">
    <source>
        <dbReference type="Proteomes" id="UP001519363"/>
    </source>
</evidence>
<feature type="compositionally biased region" description="Basic and acidic residues" evidence="1">
    <location>
        <begin position="58"/>
        <end position="68"/>
    </location>
</feature>
<name>A0ABS5A7W3_9PSEU</name>
<dbReference type="Pfam" id="PF08808">
    <property type="entry name" value="RES"/>
    <property type="match status" value="1"/>
</dbReference>
<feature type="domain" description="RES" evidence="2">
    <location>
        <begin position="54"/>
        <end position="183"/>
    </location>
</feature>
<reference evidence="3 4" key="1">
    <citation type="submission" date="2021-03" db="EMBL/GenBank/DDBJ databases">
        <title>Sequencing the genomes of 1000 actinobacteria strains.</title>
        <authorList>
            <person name="Klenk H.-P."/>
        </authorList>
    </citation>
    <scope>NUCLEOTIDE SEQUENCE [LARGE SCALE GENOMIC DNA]</scope>
    <source>
        <strain evidence="3 4">DSM 44580</strain>
    </source>
</reference>
<dbReference type="SMART" id="SM00953">
    <property type="entry name" value="RES"/>
    <property type="match status" value="1"/>
</dbReference>
<organism evidence="3 4">
    <name type="scientific">Crossiella equi</name>
    <dbReference type="NCBI Taxonomy" id="130796"/>
    <lineage>
        <taxon>Bacteria</taxon>
        <taxon>Bacillati</taxon>
        <taxon>Actinomycetota</taxon>
        <taxon>Actinomycetes</taxon>
        <taxon>Pseudonocardiales</taxon>
        <taxon>Pseudonocardiaceae</taxon>
        <taxon>Crossiella</taxon>
    </lineage>
</organism>
<sequence length="212" mass="23315">MSPLPPDLAGAIRDEDLTEVHRTTRLVRIFAAGGRHPQRWSSFRTVGPLPHGTFDTQPRSEDGAPNRDNEQGVLYFALSLRTSVGEVFRSHSAVDRQTRSPHLVMLRPKRALRLLDLTGPWPARFGASPDLSHAEPEVTQAWARAIREAAPELDGLWYRSNLDSGDPAICLWDPPAASVLPPAPDVLLPLAHQGLTGQLAQACEELGYELLD</sequence>
<keyword evidence="4" id="KW-1185">Reference proteome</keyword>
<evidence type="ECO:0000256" key="1">
    <source>
        <dbReference type="SAM" id="MobiDB-lite"/>
    </source>
</evidence>
<dbReference type="Proteomes" id="UP001519363">
    <property type="component" value="Unassembled WGS sequence"/>
</dbReference>
<dbReference type="EMBL" id="JAGIOO010000001">
    <property type="protein sequence ID" value="MBP2472679.1"/>
    <property type="molecule type" value="Genomic_DNA"/>
</dbReference>
<evidence type="ECO:0000313" key="3">
    <source>
        <dbReference type="EMBL" id="MBP2472679.1"/>
    </source>
</evidence>
<gene>
    <name evidence="3" type="ORF">JOF53_001551</name>
</gene>
<accession>A0ABS5A7W3</accession>
<proteinExistence type="predicted"/>
<protein>
    <recommendedName>
        <fullName evidence="2">RES domain-containing protein</fullName>
    </recommendedName>
</protein>